<dbReference type="Proteomes" id="UP001201161">
    <property type="component" value="Unassembled WGS sequence"/>
</dbReference>
<keyword evidence="6" id="KW-1185">Reference proteome</keyword>
<evidence type="ECO:0000313" key="5">
    <source>
        <dbReference type="EMBL" id="MCF6376503.1"/>
    </source>
</evidence>
<dbReference type="PANTHER" id="PTHR43408:SF1">
    <property type="entry name" value="FMN REDUCTASE (NADPH)"/>
    <property type="match status" value="1"/>
</dbReference>
<dbReference type="InterPro" id="IPR029039">
    <property type="entry name" value="Flavoprotein-like_sf"/>
</dbReference>
<evidence type="ECO:0000259" key="4">
    <source>
        <dbReference type="Pfam" id="PF03358"/>
    </source>
</evidence>
<dbReference type="Gene3D" id="3.40.50.360">
    <property type="match status" value="1"/>
</dbReference>
<feature type="domain" description="NADPH-dependent FMN reductase-like" evidence="4">
    <location>
        <begin position="4"/>
        <end position="140"/>
    </location>
</feature>
<dbReference type="Pfam" id="PF03358">
    <property type="entry name" value="FMN_red"/>
    <property type="match status" value="1"/>
</dbReference>
<organism evidence="5 6">
    <name type="scientific">Nocardioides potassii</name>
    <dbReference type="NCBI Taxonomy" id="2911371"/>
    <lineage>
        <taxon>Bacteria</taxon>
        <taxon>Bacillati</taxon>
        <taxon>Actinomycetota</taxon>
        <taxon>Actinomycetes</taxon>
        <taxon>Propionibacteriales</taxon>
        <taxon>Nocardioidaceae</taxon>
        <taxon>Nocardioides</taxon>
    </lineage>
</organism>
<dbReference type="InterPro" id="IPR051814">
    <property type="entry name" value="NAD(P)H-dep_FMN_reductase"/>
</dbReference>
<comment type="caution">
    <text evidence="5">The sequence shown here is derived from an EMBL/GenBank/DDBJ whole genome shotgun (WGS) entry which is preliminary data.</text>
</comment>
<proteinExistence type="predicted"/>
<evidence type="ECO:0000313" key="6">
    <source>
        <dbReference type="Proteomes" id="UP001201161"/>
    </source>
</evidence>
<accession>A0ABS9H8R3</accession>
<evidence type="ECO:0000256" key="2">
    <source>
        <dbReference type="ARBA" id="ARBA00022643"/>
    </source>
</evidence>
<evidence type="ECO:0000256" key="3">
    <source>
        <dbReference type="ARBA" id="ARBA00023002"/>
    </source>
</evidence>
<name>A0ABS9H8R3_9ACTN</name>
<dbReference type="RefSeq" id="WP_236398613.1">
    <property type="nucleotide sequence ID" value="NZ_JAKJHZ010000003.1"/>
</dbReference>
<evidence type="ECO:0000256" key="1">
    <source>
        <dbReference type="ARBA" id="ARBA00022630"/>
    </source>
</evidence>
<dbReference type="InterPro" id="IPR005025">
    <property type="entry name" value="FMN_Rdtase-like_dom"/>
</dbReference>
<keyword evidence="2" id="KW-0288">FMN</keyword>
<dbReference type="PANTHER" id="PTHR43408">
    <property type="entry name" value="FMN REDUCTASE (NADPH)"/>
    <property type="match status" value="1"/>
</dbReference>
<protein>
    <submittedName>
        <fullName evidence="5">NAD(P)H-dependent oxidoreductase</fullName>
    </submittedName>
</protein>
<keyword evidence="3" id="KW-0560">Oxidoreductase</keyword>
<gene>
    <name evidence="5" type="ORF">L2K70_02705</name>
</gene>
<dbReference type="SUPFAM" id="SSF52218">
    <property type="entry name" value="Flavoproteins"/>
    <property type="match status" value="1"/>
</dbReference>
<reference evidence="5 6" key="1">
    <citation type="submission" date="2022-01" db="EMBL/GenBank/DDBJ databases">
        <title>Nocardioides sp. nov., an actinomycete isolated from mining soil.</title>
        <authorList>
            <person name="Liu L."/>
        </authorList>
    </citation>
    <scope>NUCLEOTIDE SEQUENCE [LARGE SCALE GENOMIC DNA]</scope>
    <source>
        <strain evidence="5 6">KLBMP 9356</strain>
    </source>
</reference>
<sequence>MSARVAVVVGNPKPVSRTYEAALTLADRLGGADLVIDLADHTGELFDWSSSTVGELVEEVAASDLVVVASPTYKATYTGLLKVFLDLFPHQGLAGVTAVPLMLGAADVHALAVEHTLRPLLVELGASVPTRGLFVLDSEHADAAPYDRWLASAEPLLPSPIPTDPRSRQAVSA</sequence>
<dbReference type="EMBL" id="JAKJHZ010000003">
    <property type="protein sequence ID" value="MCF6376503.1"/>
    <property type="molecule type" value="Genomic_DNA"/>
</dbReference>
<keyword evidence="1" id="KW-0285">Flavoprotein</keyword>